<reference evidence="3" key="1">
    <citation type="journal article" date="2023" name="Mol. Phylogenet. Evol.">
        <title>Genome-scale phylogeny and comparative genomics of the fungal order Sordariales.</title>
        <authorList>
            <person name="Hensen N."/>
            <person name="Bonometti L."/>
            <person name="Westerberg I."/>
            <person name="Brannstrom I.O."/>
            <person name="Guillou S."/>
            <person name="Cros-Aarteil S."/>
            <person name="Calhoun S."/>
            <person name="Haridas S."/>
            <person name="Kuo A."/>
            <person name="Mondo S."/>
            <person name="Pangilinan J."/>
            <person name="Riley R."/>
            <person name="LaButti K."/>
            <person name="Andreopoulos B."/>
            <person name="Lipzen A."/>
            <person name="Chen C."/>
            <person name="Yan M."/>
            <person name="Daum C."/>
            <person name="Ng V."/>
            <person name="Clum A."/>
            <person name="Steindorff A."/>
            <person name="Ohm R.A."/>
            <person name="Martin F."/>
            <person name="Silar P."/>
            <person name="Natvig D.O."/>
            <person name="Lalanne C."/>
            <person name="Gautier V."/>
            <person name="Ament-Velasquez S.L."/>
            <person name="Kruys A."/>
            <person name="Hutchinson M.I."/>
            <person name="Powell A.J."/>
            <person name="Barry K."/>
            <person name="Miller A.N."/>
            <person name="Grigoriev I.V."/>
            <person name="Debuchy R."/>
            <person name="Gladieux P."/>
            <person name="Hiltunen Thoren M."/>
            <person name="Johannesson H."/>
        </authorList>
    </citation>
    <scope>NUCLEOTIDE SEQUENCE [LARGE SCALE GENOMIC DNA]</scope>
    <source>
        <strain evidence="3">CBS 340.73</strain>
    </source>
</reference>
<name>A0AAN6S8D7_9PEZI</name>
<dbReference type="EMBL" id="MU853763">
    <property type="protein sequence ID" value="KAK3943803.1"/>
    <property type="molecule type" value="Genomic_DNA"/>
</dbReference>
<proteinExistence type="predicted"/>
<evidence type="ECO:0000313" key="2">
    <source>
        <dbReference type="EMBL" id="KAK3943803.1"/>
    </source>
</evidence>
<accession>A0AAN6S8D7</accession>
<feature type="region of interest" description="Disordered" evidence="1">
    <location>
        <begin position="1"/>
        <end position="26"/>
    </location>
</feature>
<feature type="compositionally biased region" description="Low complexity" evidence="1">
    <location>
        <begin position="182"/>
        <end position="196"/>
    </location>
</feature>
<feature type="compositionally biased region" description="Gly residues" evidence="1">
    <location>
        <begin position="197"/>
        <end position="221"/>
    </location>
</feature>
<evidence type="ECO:0000313" key="3">
    <source>
        <dbReference type="Proteomes" id="UP001303473"/>
    </source>
</evidence>
<organism evidence="2 3">
    <name type="scientific">Diplogelasinospora grovesii</name>
    <dbReference type="NCBI Taxonomy" id="303347"/>
    <lineage>
        <taxon>Eukaryota</taxon>
        <taxon>Fungi</taxon>
        <taxon>Dikarya</taxon>
        <taxon>Ascomycota</taxon>
        <taxon>Pezizomycotina</taxon>
        <taxon>Sordariomycetes</taxon>
        <taxon>Sordariomycetidae</taxon>
        <taxon>Sordariales</taxon>
        <taxon>Diplogelasinosporaceae</taxon>
        <taxon>Diplogelasinospora</taxon>
    </lineage>
</organism>
<gene>
    <name evidence="2" type="ORF">QBC46DRAFT_338148</name>
</gene>
<dbReference type="Proteomes" id="UP001303473">
    <property type="component" value="Unassembled WGS sequence"/>
</dbReference>
<feature type="compositionally biased region" description="Pro residues" evidence="1">
    <location>
        <begin position="1"/>
        <end position="14"/>
    </location>
</feature>
<protein>
    <submittedName>
        <fullName evidence="2">Uncharacterized protein</fullName>
    </submittedName>
</protein>
<feature type="region of interest" description="Disordered" evidence="1">
    <location>
        <begin position="182"/>
        <end position="229"/>
    </location>
</feature>
<dbReference type="AlphaFoldDB" id="A0AAN6S8D7"/>
<evidence type="ECO:0000256" key="1">
    <source>
        <dbReference type="SAM" id="MobiDB-lite"/>
    </source>
</evidence>
<comment type="caution">
    <text evidence="2">The sequence shown here is derived from an EMBL/GenBank/DDBJ whole genome shotgun (WGS) entry which is preliminary data.</text>
</comment>
<sequence length="292" mass="31902">MSADPPPYVPPPPSYSDVATTSTESYDGNEILSPTILVLYKQSIHAESPSSGPVLYQLNRGITGPTHATSEVEFSRVERTLKADTGTGEPVAIKSRVRHIYNIKYDKDAGPGRFGPQFFIRSVSRRTVGDLALRRSSRLFRGEKWKALPVHVDGTYGLASFQRDREAIFEVRHRKGQRYQWVEGAGSEGGSRSRSGSVGGGIGGDTGNTGANTGGNTGGKSGKGDGKGAIAVEDEGEDQHRLIVTASLKRETMDALVALWCCRIWEYEVRHNTEKIHEGMEGVRRKLRLANE</sequence>
<keyword evidence="3" id="KW-1185">Reference proteome</keyword>